<dbReference type="SUPFAM" id="SSF53335">
    <property type="entry name" value="S-adenosyl-L-methionine-dependent methyltransferases"/>
    <property type="match status" value="1"/>
</dbReference>
<accession>A0A2V3HTD4</accession>
<organism evidence="3 4">
    <name type="scientific">Candidatus Thalassarchaeum betae</name>
    <dbReference type="NCBI Taxonomy" id="2599289"/>
    <lineage>
        <taxon>Archaea</taxon>
        <taxon>Methanobacteriati</taxon>
        <taxon>Thermoplasmatota</taxon>
        <taxon>Candidatus Poseidoniia</taxon>
        <taxon>Candidatus Poseidoniales</taxon>
        <taxon>Candidatus Thalassarchaeaceae</taxon>
        <taxon>Candidatus Thalassarchaeum</taxon>
    </lineage>
</organism>
<dbReference type="EMBL" id="PSPG01000001">
    <property type="protein sequence ID" value="PXF22398.1"/>
    <property type="molecule type" value="Genomic_DNA"/>
</dbReference>
<feature type="domain" description="TRM5/TYW2-like N-terminal" evidence="2">
    <location>
        <begin position="118"/>
        <end position="186"/>
    </location>
</feature>
<sequence>MWSRSPGPMPISQRPGAGSSSVMVKRAAPLPVMNVMRHLLVPNHQVEDALGHIRSRGWLAPGMRVFASEDGIARLIPLDPGAPLELPQALASFDVTSHEGEIDERADSDWWGHLSTLVGDEVVERHREAWPSSHEFVGDMMIVRIEDEVAGYASQIAQAKLQSHPHIRLVLSDDGVLGEFRIRELSPIGARRGDEILLHDIPADLSDTKVHVRESGRSILCDPRRAYFSTKLQSERLETLALAKELRSLLGRPLRVCDPFCGVGPALATLLGEPGLVGDALASDLNPDAVEMLFDNLRRWDRRDYPSEPSPLARVHDDMMVGVADATELAGDTTIAGNWDLVLVNLPHRSIEFLPVLAPLLDRTSPSMIRGRVVVAESEIDAANAAIRSALPTRLEGTPEPALRIKRDYSSTLRLCSFEAWISPS</sequence>
<dbReference type="Gene3D" id="3.30.300.110">
    <property type="entry name" value="Met-10+ protein-like domains"/>
    <property type="match status" value="1"/>
</dbReference>
<dbReference type="Pfam" id="PF25133">
    <property type="entry name" value="TYW2_N_2"/>
    <property type="match status" value="1"/>
</dbReference>
<comment type="caution">
    <text evidence="3">The sequence shown here is derived from an EMBL/GenBank/DDBJ whole genome shotgun (WGS) entry which is preliminary data.</text>
</comment>
<dbReference type="Gene3D" id="3.40.50.150">
    <property type="entry name" value="Vaccinia Virus protein VP39"/>
    <property type="match status" value="1"/>
</dbReference>
<evidence type="ECO:0000313" key="4">
    <source>
        <dbReference type="Proteomes" id="UP000248161"/>
    </source>
</evidence>
<dbReference type="InterPro" id="IPR056744">
    <property type="entry name" value="TRM5/TYW2-like_N"/>
</dbReference>
<dbReference type="InterPro" id="IPR029063">
    <property type="entry name" value="SAM-dependent_MTases_sf"/>
</dbReference>
<dbReference type="AlphaFoldDB" id="A0A2V3HTD4"/>
<dbReference type="Proteomes" id="UP000248161">
    <property type="component" value="Unassembled WGS sequence"/>
</dbReference>
<gene>
    <name evidence="3" type="ORF">CXX69_00180</name>
</gene>
<evidence type="ECO:0000313" key="3">
    <source>
        <dbReference type="EMBL" id="PXF22398.1"/>
    </source>
</evidence>
<protein>
    <recommendedName>
        <fullName evidence="2">TRM5/TYW2-like N-terminal domain-containing protein</fullName>
    </recommendedName>
</protein>
<proteinExistence type="predicted"/>
<reference evidence="3 4" key="1">
    <citation type="journal article" date="2015" name="Nat. Commun.">
        <title>Genomic and transcriptomic evidence for scavenging of diverse organic compounds by widespread deep-sea archaea.</title>
        <authorList>
            <person name="Li M."/>
            <person name="Baker B.J."/>
            <person name="Anantharaman K."/>
            <person name="Jain S."/>
            <person name="Breier J.A."/>
            <person name="Dick G.J."/>
        </authorList>
    </citation>
    <scope>NUCLEOTIDE SEQUENCE [LARGE SCALE GENOMIC DNA]</scope>
    <source>
        <strain evidence="3">Cayman_51_deep</strain>
    </source>
</reference>
<feature type="region of interest" description="Disordered" evidence="1">
    <location>
        <begin position="1"/>
        <end position="22"/>
    </location>
</feature>
<name>A0A2V3HTD4_9ARCH</name>
<evidence type="ECO:0000259" key="2">
    <source>
        <dbReference type="Pfam" id="PF25133"/>
    </source>
</evidence>
<evidence type="ECO:0000256" key="1">
    <source>
        <dbReference type="SAM" id="MobiDB-lite"/>
    </source>
</evidence>